<sequence>MPAPSPVARCVDASRVFGAGPAAVVAVHGTTCSITDRARVAVIGDSGSGKSTLLHLLAGLERPTTGTVDWPALDETERTFGIGVIFQSPSLVGPLTVAENTALAAQLAGASDPDDRAGDALDLLGLSDLADRLPEEISGGQAQRVAAARVLAQRPHLILADEPTGQLDHDTGQHLMDVLVQVADRTGAALLVSTHDPAVAQRLVEHWHIRAGRLTLSNPEADR</sequence>
<dbReference type="SUPFAM" id="SSF52540">
    <property type="entry name" value="P-loop containing nucleoside triphosphate hydrolases"/>
    <property type="match status" value="1"/>
</dbReference>
<gene>
    <name evidence="4" type="ORF">GCM10022236_41080</name>
</gene>
<evidence type="ECO:0000256" key="2">
    <source>
        <dbReference type="ARBA" id="ARBA00022840"/>
    </source>
</evidence>
<dbReference type="RefSeq" id="WP_344808101.1">
    <property type="nucleotide sequence ID" value="NZ_BAABAB010000035.1"/>
</dbReference>
<dbReference type="PROSITE" id="PS50893">
    <property type="entry name" value="ABC_TRANSPORTER_2"/>
    <property type="match status" value="1"/>
</dbReference>
<reference evidence="5" key="1">
    <citation type="journal article" date="2019" name="Int. J. Syst. Evol. Microbiol.">
        <title>The Global Catalogue of Microorganisms (GCM) 10K type strain sequencing project: providing services to taxonomists for standard genome sequencing and annotation.</title>
        <authorList>
            <consortium name="The Broad Institute Genomics Platform"/>
            <consortium name="The Broad Institute Genome Sequencing Center for Infectious Disease"/>
            <person name="Wu L."/>
            <person name="Ma J."/>
        </authorList>
    </citation>
    <scope>NUCLEOTIDE SEQUENCE [LARGE SCALE GENOMIC DNA]</scope>
    <source>
        <strain evidence="5">JCM 16929</strain>
    </source>
</reference>
<feature type="domain" description="ABC transporter" evidence="3">
    <location>
        <begin position="8"/>
        <end position="223"/>
    </location>
</feature>
<name>A0ABP7AJP2_9ACTN</name>
<keyword evidence="2 4" id="KW-0067">ATP-binding</keyword>
<evidence type="ECO:0000256" key="1">
    <source>
        <dbReference type="ARBA" id="ARBA00022741"/>
    </source>
</evidence>
<accession>A0ABP7AJP2</accession>
<dbReference type="GO" id="GO:0005524">
    <property type="term" value="F:ATP binding"/>
    <property type="evidence" value="ECO:0007669"/>
    <property type="project" value="UniProtKB-KW"/>
</dbReference>
<evidence type="ECO:0000259" key="3">
    <source>
        <dbReference type="PROSITE" id="PS50893"/>
    </source>
</evidence>
<dbReference type="PANTHER" id="PTHR24220:SF685">
    <property type="entry name" value="ABC TRANSPORTER RELATED"/>
    <property type="match status" value="1"/>
</dbReference>
<dbReference type="Proteomes" id="UP001501490">
    <property type="component" value="Unassembled WGS sequence"/>
</dbReference>
<evidence type="ECO:0000313" key="4">
    <source>
        <dbReference type="EMBL" id="GAA3634304.1"/>
    </source>
</evidence>
<dbReference type="SMART" id="SM00382">
    <property type="entry name" value="AAA"/>
    <property type="match status" value="1"/>
</dbReference>
<dbReference type="InterPro" id="IPR003593">
    <property type="entry name" value="AAA+_ATPase"/>
</dbReference>
<dbReference type="Pfam" id="PF00005">
    <property type="entry name" value="ABC_tran"/>
    <property type="match status" value="1"/>
</dbReference>
<proteinExistence type="predicted"/>
<keyword evidence="1" id="KW-0547">Nucleotide-binding</keyword>
<comment type="caution">
    <text evidence="4">The sequence shown here is derived from an EMBL/GenBank/DDBJ whole genome shotgun (WGS) entry which is preliminary data.</text>
</comment>
<dbReference type="InterPro" id="IPR027417">
    <property type="entry name" value="P-loop_NTPase"/>
</dbReference>
<dbReference type="InterPro" id="IPR015854">
    <property type="entry name" value="ABC_transpr_LolD-like"/>
</dbReference>
<dbReference type="Gene3D" id="3.40.50.300">
    <property type="entry name" value="P-loop containing nucleotide triphosphate hydrolases"/>
    <property type="match status" value="1"/>
</dbReference>
<keyword evidence="5" id="KW-1185">Reference proteome</keyword>
<protein>
    <submittedName>
        <fullName evidence="4">ATP-binding cassette domain-containing protein</fullName>
    </submittedName>
</protein>
<dbReference type="PANTHER" id="PTHR24220">
    <property type="entry name" value="IMPORT ATP-BINDING PROTEIN"/>
    <property type="match status" value="1"/>
</dbReference>
<dbReference type="InterPro" id="IPR003439">
    <property type="entry name" value="ABC_transporter-like_ATP-bd"/>
</dbReference>
<dbReference type="EMBL" id="BAABAB010000035">
    <property type="protein sequence ID" value="GAA3634304.1"/>
    <property type="molecule type" value="Genomic_DNA"/>
</dbReference>
<organism evidence="4 5">
    <name type="scientific">Microlunatus ginsengisoli</name>
    <dbReference type="NCBI Taxonomy" id="363863"/>
    <lineage>
        <taxon>Bacteria</taxon>
        <taxon>Bacillati</taxon>
        <taxon>Actinomycetota</taxon>
        <taxon>Actinomycetes</taxon>
        <taxon>Propionibacteriales</taxon>
        <taxon>Propionibacteriaceae</taxon>
        <taxon>Microlunatus</taxon>
    </lineage>
</organism>
<evidence type="ECO:0000313" key="5">
    <source>
        <dbReference type="Proteomes" id="UP001501490"/>
    </source>
</evidence>